<dbReference type="eggNOG" id="ENOG502SMK9">
    <property type="taxonomic scope" value="Eukaryota"/>
</dbReference>
<evidence type="ECO:0000256" key="1">
    <source>
        <dbReference type="ARBA" id="ARBA00004141"/>
    </source>
</evidence>
<evidence type="ECO:0000313" key="9">
    <source>
        <dbReference type="Proteomes" id="UP000018001"/>
    </source>
</evidence>
<dbReference type="EMBL" id="BAUL01000260">
    <property type="protein sequence ID" value="GAD98779.1"/>
    <property type="molecule type" value="Genomic_DNA"/>
</dbReference>
<dbReference type="OrthoDB" id="5417844at2759"/>
<sequence>MSTTSAANGDITAAYLAADISSRLVAATTIILVVTTILLGLRVYARTLPSVTGGLEDVLLLPAYLLSVAACITGYLAVVYGGAGRHVEAVVHEDPHILIVRGKLLYALSWVSAWSNCFSRLSILVLFRRIFTLGVPRICTILLIVYMILFILSQTVVGAVECRPIAGFWDMSIKGTCIDQFLFYKMSGILNIVGDVAIMVLPVHSVWTLHASFARRAGIAAAFLSGSIGIIASCIRTASFFTSAKQSMTDPTWTDVQLMSWTIVESGMYTAAASLLCLRPLLSKLPAWIREIGSREGSREGSSAGRWRISLSEKWYARNRDSGSSSQMKYYMGQAHIPLNSSERVLNGSIETGSASDRV</sequence>
<evidence type="ECO:0000256" key="6">
    <source>
        <dbReference type="SAM" id="Phobius"/>
    </source>
</evidence>
<evidence type="ECO:0000256" key="5">
    <source>
        <dbReference type="ARBA" id="ARBA00038359"/>
    </source>
</evidence>
<evidence type="ECO:0000259" key="7">
    <source>
        <dbReference type="Pfam" id="PF20684"/>
    </source>
</evidence>
<feature type="transmembrane region" description="Helical" evidence="6">
    <location>
        <begin position="104"/>
        <end position="127"/>
    </location>
</feature>
<protein>
    <submittedName>
        <fullName evidence="8">Integral membrane protein</fullName>
    </submittedName>
</protein>
<feature type="transmembrane region" description="Helical" evidence="6">
    <location>
        <begin position="24"/>
        <end position="45"/>
    </location>
</feature>
<keyword evidence="3 6" id="KW-1133">Transmembrane helix</keyword>
<dbReference type="PANTHER" id="PTHR33048">
    <property type="entry name" value="PTH11-LIKE INTEGRAL MEMBRANE PROTEIN (AFU_ORTHOLOGUE AFUA_5G11245)"/>
    <property type="match status" value="1"/>
</dbReference>
<dbReference type="AlphaFoldDB" id="V5FLF0"/>
<evidence type="ECO:0000256" key="2">
    <source>
        <dbReference type="ARBA" id="ARBA00022692"/>
    </source>
</evidence>
<feature type="transmembrane region" description="Helical" evidence="6">
    <location>
        <begin position="189"/>
        <end position="207"/>
    </location>
</feature>
<organism evidence="8 9">
    <name type="scientific">Byssochlamys spectabilis (strain No. 5 / NBRC 109023)</name>
    <name type="common">Paecilomyces variotii</name>
    <dbReference type="NCBI Taxonomy" id="1356009"/>
    <lineage>
        <taxon>Eukaryota</taxon>
        <taxon>Fungi</taxon>
        <taxon>Dikarya</taxon>
        <taxon>Ascomycota</taxon>
        <taxon>Pezizomycotina</taxon>
        <taxon>Eurotiomycetes</taxon>
        <taxon>Eurotiomycetidae</taxon>
        <taxon>Eurotiales</taxon>
        <taxon>Thermoascaceae</taxon>
        <taxon>Paecilomyces</taxon>
    </lineage>
</organism>
<accession>V5FLF0</accession>
<feature type="transmembrane region" description="Helical" evidence="6">
    <location>
        <begin position="139"/>
        <end position="160"/>
    </location>
</feature>
<dbReference type="InterPro" id="IPR052337">
    <property type="entry name" value="SAT4-like"/>
</dbReference>
<gene>
    <name evidence="8" type="ORF">PVAR5_7480</name>
</gene>
<keyword evidence="4 6" id="KW-0472">Membrane</keyword>
<dbReference type="InterPro" id="IPR049326">
    <property type="entry name" value="Rhodopsin_dom_fungi"/>
</dbReference>
<dbReference type="HOGENOM" id="CLU_028200_0_1_1"/>
<comment type="subcellular location">
    <subcellularLocation>
        <location evidence="1">Membrane</location>
        <topology evidence="1">Multi-pass membrane protein</topology>
    </subcellularLocation>
</comment>
<name>V5FLF0_BYSSN</name>
<feature type="transmembrane region" description="Helical" evidence="6">
    <location>
        <begin position="57"/>
        <end position="84"/>
    </location>
</feature>
<evidence type="ECO:0000313" key="8">
    <source>
        <dbReference type="EMBL" id="GAD98779.1"/>
    </source>
</evidence>
<evidence type="ECO:0000256" key="3">
    <source>
        <dbReference type="ARBA" id="ARBA00022989"/>
    </source>
</evidence>
<dbReference type="InParanoid" id="V5FLF0"/>
<reference evidence="9" key="1">
    <citation type="journal article" date="2014" name="Genome Announc.">
        <title>Draft genome sequence of the formaldehyde-resistant fungus Byssochlamys spectabilis No. 5 (anamorph Paecilomyces variotii No. 5) (NBRC109023).</title>
        <authorList>
            <person name="Oka T."/>
            <person name="Ekino K."/>
            <person name="Fukuda K."/>
            <person name="Nomura Y."/>
        </authorList>
    </citation>
    <scope>NUCLEOTIDE SEQUENCE [LARGE SCALE GENOMIC DNA]</scope>
    <source>
        <strain evidence="9">No. 5 / NBRC 109023</strain>
    </source>
</reference>
<keyword evidence="2 6" id="KW-0812">Transmembrane</keyword>
<dbReference type="GO" id="GO:0016020">
    <property type="term" value="C:membrane"/>
    <property type="evidence" value="ECO:0007669"/>
    <property type="project" value="UniProtKB-SubCell"/>
</dbReference>
<feature type="domain" description="Rhodopsin" evidence="7">
    <location>
        <begin position="41"/>
        <end position="284"/>
    </location>
</feature>
<comment type="similarity">
    <text evidence="5">Belongs to the SAT4 family.</text>
</comment>
<dbReference type="Proteomes" id="UP000018001">
    <property type="component" value="Unassembled WGS sequence"/>
</dbReference>
<dbReference type="Pfam" id="PF20684">
    <property type="entry name" value="Fung_rhodopsin"/>
    <property type="match status" value="1"/>
</dbReference>
<keyword evidence="9" id="KW-1185">Reference proteome</keyword>
<evidence type="ECO:0000256" key="4">
    <source>
        <dbReference type="ARBA" id="ARBA00023136"/>
    </source>
</evidence>
<proteinExistence type="inferred from homology"/>
<dbReference type="PANTHER" id="PTHR33048:SF47">
    <property type="entry name" value="INTEGRAL MEMBRANE PROTEIN-RELATED"/>
    <property type="match status" value="1"/>
</dbReference>
<comment type="caution">
    <text evidence="8">The sequence shown here is derived from an EMBL/GenBank/DDBJ whole genome shotgun (WGS) entry which is preliminary data.</text>
</comment>
<feature type="transmembrane region" description="Helical" evidence="6">
    <location>
        <begin position="219"/>
        <end position="238"/>
    </location>
</feature>